<keyword evidence="2" id="KW-1185">Reference proteome</keyword>
<dbReference type="PANTHER" id="PTHR43428:SF1">
    <property type="entry name" value="ARSENATE REDUCTASE"/>
    <property type="match status" value="1"/>
</dbReference>
<dbReference type="SUPFAM" id="SSF52788">
    <property type="entry name" value="Phosphotyrosine protein phosphatases I"/>
    <property type="match status" value="1"/>
</dbReference>
<dbReference type="RefSeq" id="WP_107013798.1">
    <property type="nucleotide sequence ID" value="NZ_CP028136.1"/>
</dbReference>
<accession>A0A2R3Z9T7</accession>
<dbReference type="Proteomes" id="UP000241507">
    <property type="component" value="Chromosome"/>
</dbReference>
<dbReference type="Gene3D" id="3.40.50.2300">
    <property type="match status" value="1"/>
</dbReference>
<name>A0A2R3Z9T7_9FLAO</name>
<dbReference type="KEGG" id="grs:C7S20_18215"/>
<protein>
    <submittedName>
        <fullName evidence="1">Protein-tyrosine-phosphatase</fullName>
    </submittedName>
</protein>
<dbReference type="OrthoDB" id="9793058at2"/>
<sequence length="212" mass="23939">MSTSQSLFPQLENIIKNLQPANIPAERKEILRPLIDFISLKVENKQEVRLNFICTHNSRRSHFSQVWAQSLAFYFGIKSVVCYSGGTESTALFPTVAEILRNSGFIVYKISEAKNPVYAVKYAENEHPVIGFSKKFDDPFNPQSGFAAVMTCSGAESECPFIRGAQERIPMSFEDPKAFDHTSRQAEKYQETNLQIATELYYVFSKIGSGEN</sequence>
<reference evidence="2" key="1">
    <citation type="submission" date="2018-03" db="EMBL/GenBank/DDBJ databases">
        <title>Gramella fulva sp. nov., isolated from a dry surface of tidal flat.</title>
        <authorList>
            <person name="Hwang S.H."/>
            <person name="Hwang W.M."/>
            <person name="Kang K."/>
            <person name="Ahn T.-Y."/>
        </authorList>
    </citation>
    <scope>NUCLEOTIDE SEQUENCE [LARGE SCALE GENOMIC DNA]</scope>
    <source>
        <strain evidence="2">SH35</strain>
    </source>
</reference>
<organism evidence="1 2">
    <name type="scientific">Christiangramia fulva</name>
    <dbReference type="NCBI Taxonomy" id="2126553"/>
    <lineage>
        <taxon>Bacteria</taxon>
        <taxon>Pseudomonadati</taxon>
        <taxon>Bacteroidota</taxon>
        <taxon>Flavobacteriia</taxon>
        <taxon>Flavobacteriales</taxon>
        <taxon>Flavobacteriaceae</taxon>
        <taxon>Christiangramia</taxon>
    </lineage>
</organism>
<dbReference type="AlphaFoldDB" id="A0A2R3Z9T7"/>
<evidence type="ECO:0000313" key="2">
    <source>
        <dbReference type="Proteomes" id="UP000241507"/>
    </source>
</evidence>
<dbReference type="InterPro" id="IPR036196">
    <property type="entry name" value="Ptyr_pPase_sf"/>
</dbReference>
<gene>
    <name evidence="1" type="ORF">C7S20_18215</name>
</gene>
<proteinExistence type="predicted"/>
<evidence type="ECO:0000313" key="1">
    <source>
        <dbReference type="EMBL" id="AVR47027.1"/>
    </source>
</evidence>
<dbReference type="PANTHER" id="PTHR43428">
    <property type="entry name" value="ARSENATE REDUCTASE"/>
    <property type="match status" value="1"/>
</dbReference>
<dbReference type="EMBL" id="CP028136">
    <property type="protein sequence ID" value="AVR47027.1"/>
    <property type="molecule type" value="Genomic_DNA"/>
</dbReference>